<accession>A0A0A8YUH8</accession>
<dbReference type="AlphaFoldDB" id="A0A0A8YUH8"/>
<evidence type="ECO:0000256" key="1">
    <source>
        <dbReference type="SAM" id="MobiDB-lite"/>
    </source>
</evidence>
<reference evidence="2" key="2">
    <citation type="journal article" date="2015" name="Data Brief">
        <title>Shoot transcriptome of the giant reed, Arundo donax.</title>
        <authorList>
            <person name="Barrero R.A."/>
            <person name="Guerrero F.D."/>
            <person name="Moolhuijzen P."/>
            <person name="Goolsby J.A."/>
            <person name="Tidwell J."/>
            <person name="Bellgard S.E."/>
            <person name="Bellgard M.I."/>
        </authorList>
    </citation>
    <scope>NUCLEOTIDE SEQUENCE</scope>
    <source>
        <tissue evidence="2">Shoot tissue taken approximately 20 cm above the soil surface</tissue>
    </source>
</reference>
<feature type="region of interest" description="Disordered" evidence="1">
    <location>
        <begin position="1"/>
        <end position="22"/>
    </location>
</feature>
<sequence length="51" mass="5791">MPPRPPCHPPPLPPPFHHLRHTPHRSLHPGICYGRGPRPSTMMWKPVPSTC</sequence>
<protein>
    <submittedName>
        <fullName evidence="2">Uncharacterized protein</fullName>
    </submittedName>
</protein>
<organism evidence="2">
    <name type="scientific">Arundo donax</name>
    <name type="common">Giant reed</name>
    <name type="synonym">Donax arundinaceus</name>
    <dbReference type="NCBI Taxonomy" id="35708"/>
    <lineage>
        <taxon>Eukaryota</taxon>
        <taxon>Viridiplantae</taxon>
        <taxon>Streptophyta</taxon>
        <taxon>Embryophyta</taxon>
        <taxon>Tracheophyta</taxon>
        <taxon>Spermatophyta</taxon>
        <taxon>Magnoliopsida</taxon>
        <taxon>Liliopsida</taxon>
        <taxon>Poales</taxon>
        <taxon>Poaceae</taxon>
        <taxon>PACMAD clade</taxon>
        <taxon>Arundinoideae</taxon>
        <taxon>Arundineae</taxon>
        <taxon>Arundo</taxon>
    </lineage>
</organism>
<dbReference type="EMBL" id="GBRH01269780">
    <property type="protein sequence ID" value="JAD28115.1"/>
    <property type="molecule type" value="Transcribed_RNA"/>
</dbReference>
<reference evidence="2" key="1">
    <citation type="submission" date="2014-09" db="EMBL/GenBank/DDBJ databases">
        <authorList>
            <person name="Magalhaes I.L.F."/>
            <person name="Oliveira U."/>
            <person name="Santos F.R."/>
            <person name="Vidigal T.H.D.A."/>
            <person name="Brescovit A.D."/>
            <person name="Santos A.J."/>
        </authorList>
    </citation>
    <scope>NUCLEOTIDE SEQUENCE</scope>
    <source>
        <tissue evidence="2">Shoot tissue taken approximately 20 cm above the soil surface</tissue>
    </source>
</reference>
<name>A0A0A8YUH8_ARUDO</name>
<evidence type="ECO:0000313" key="2">
    <source>
        <dbReference type="EMBL" id="JAD28115.1"/>
    </source>
</evidence>
<proteinExistence type="predicted"/>
<feature type="compositionally biased region" description="Pro residues" evidence="1">
    <location>
        <begin position="1"/>
        <end position="16"/>
    </location>
</feature>